<dbReference type="InterPro" id="IPR036513">
    <property type="entry name" value="STAS_dom_sf"/>
</dbReference>
<evidence type="ECO:0000313" key="4">
    <source>
        <dbReference type="Proteomes" id="UP000741013"/>
    </source>
</evidence>
<comment type="caution">
    <text evidence="3">The sequence shown here is derived from an EMBL/GenBank/DDBJ whole genome shotgun (WGS) entry which is preliminary data.</text>
</comment>
<name>A0ABS4Q016_9PSEU</name>
<dbReference type="PANTHER" id="PTHR33745">
    <property type="entry name" value="RSBT ANTAGONIST PROTEIN RSBS-RELATED"/>
    <property type="match status" value="1"/>
</dbReference>
<evidence type="ECO:0000256" key="1">
    <source>
        <dbReference type="ARBA" id="ARBA00022553"/>
    </source>
</evidence>
<proteinExistence type="predicted"/>
<dbReference type="CDD" id="cd07041">
    <property type="entry name" value="STAS_RsbR_RsbS_like"/>
    <property type="match status" value="1"/>
</dbReference>
<accession>A0ABS4Q016</accession>
<sequence length="295" mass="31417">MTGSESAVRAQLARVLRASGDELTESWVTAQLGRLAEGNQPARPELTAEAAAVIGALRGGLESELPVDRIVREHQPLRDAIADLSSRRARDGAAPGDTAMAILSLKEVLLTAVRRKTTEPAVLLETALEVNRLLDTAGLLAFQSYVEGREEIIRVQHEQMLDLSTPVVQLWRHILAVPLIGTLDSARTQVVMNGLLESIQANEARVAIIDITGVPTVDTVVAQHLLQTVGAVRLMGAECLISGIRPAIAQTITQLGIDLSMISTRSTLADALAEAMRVIEAEDGASGPEQLAGAR</sequence>
<organism evidence="3 4">
    <name type="scientific">Amycolatopsis magusensis</name>
    <dbReference type="NCBI Taxonomy" id="882444"/>
    <lineage>
        <taxon>Bacteria</taxon>
        <taxon>Bacillati</taxon>
        <taxon>Actinomycetota</taxon>
        <taxon>Actinomycetes</taxon>
        <taxon>Pseudonocardiales</taxon>
        <taxon>Pseudonocardiaceae</taxon>
        <taxon>Amycolatopsis</taxon>
    </lineage>
</organism>
<dbReference type="EMBL" id="JAGGMS010000001">
    <property type="protein sequence ID" value="MBP2185025.1"/>
    <property type="molecule type" value="Genomic_DNA"/>
</dbReference>
<dbReference type="SUPFAM" id="SSF52091">
    <property type="entry name" value="SpoIIaa-like"/>
    <property type="match status" value="1"/>
</dbReference>
<keyword evidence="1" id="KW-0597">Phosphoprotein</keyword>
<dbReference type="Pfam" id="PF01740">
    <property type="entry name" value="STAS"/>
    <property type="match status" value="1"/>
</dbReference>
<dbReference type="RefSeq" id="WP_372444127.1">
    <property type="nucleotide sequence ID" value="NZ_JAGGMS010000001.1"/>
</dbReference>
<dbReference type="Gene3D" id="3.30.750.24">
    <property type="entry name" value="STAS domain"/>
    <property type="match status" value="1"/>
</dbReference>
<evidence type="ECO:0000313" key="3">
    <source>
        <dbReference type="EMBL" id="MBP2185025.1"/>
    </source>
</evidence>
<feature type="domain" description="STAS" evidence="2">
    <location>
        <begin position="164"/>
        <end position="275"/>
    </location>
</feature>
<gene>
    <name evidence="3" type="ORF">JOM49_006551</name>
</gene>
<dbReference type="Proteomes" id="UP000741013">
    <property type="component" value="Unassembled WGS sequence"/>
</dbReference>
<protein>
    <submittedName>
        <fullName evidence="3">RsbT co-antagonist protein RsbR</fullName>
    </submittedName>
</protein>
<dbReference type="InterPro" id="IPR025751">
    <property type="entry name" value="RsbRD_N_dom"/>
</dbReference>
<evidence type="ECO:0000259" key="2">
    <source>
        <dbReference type="PROSITE" id="PS50801"/>
    </source>
</evidence>
<dbReference type="PANTHER" id="PTHR33745:SF3">
    <property type="entry name" value="RSBT CO-ANTAGONIST PROTEIN RSBRC"/>
    <property type="match status" value="1"/>
</dbReference>
<keyword evidence="4" id="KW-1185">Reference proteome</keyword>
<dbReference type="InterPro" id="IPR051932">
    <property type="entry name" value="Bact_StressResp_Reg"/>
</dbReference>
<dbReference type="InterPro" id="IPR002645">
    <property type="entry name" value="STAS_dom"/>
</dbReference>
<dbReference type="Pfam" id="PF14361">
    <property type="entry name" value="RsbRD_N"/>
    <property type="match status" value="1"/>
</dbReference>
<reference evidence="3 4" key="1">
    <citation type="submission" date="2021-03" db="EMBL/GenBank/DDBJ databases">
        <title>Sequencing the genomes of 1000 actinobacteria strains.</title>
        <authorList>
            <person name="Klenk H.-P."/>
        </authorList>
    </citation>
    <scope>NUCLEOTIDE SEQUENCE [LARGE SCALE GENOMIC DNA]</scope>
    <source>
        <strain evidence="3 4">DSM 45510</strain>
    </source>
</reference>
<dbReference type="PROSITE" id="PS50801">
    <property type="entry name" value="STAS"/>
    <property type="match status" value="1"/>
</dbReference>